<dbReference type="OrthoDB" id="6502724at2759"/>
<feature type="chain" id="PRO_5021508395" description="Cuticle protein 10.9" evidence="3">
    <location>
        <begin position="23"/>
        <end position="129"/>
    </location>
</feature>
<keyword evidence="5" id="KW-1185">Reference proteome</keyword>
<dbReference type="PANTHER" id="PTHR10380">
    <property type="entry name" value="CUTICLE PROTEIN"/>
    <property type="match status" value="1"/>
</dbReference>
<dbReference type="GO" id="GO:0062129">
    <property type="term" value="C:chitin-based extracellular matrix"/>
    <property type="evidence" value="ECO:0007669"/>
    <property type="project" value="TreeGrafter"/>
</dbReference>
<name>A0A4Y2NAR4_ARAVE</name>
<dbReference type="Pfam" id="PF00379">
    <property type="entry name" value="Chitin_bind_4"/>
    <property type="match status" value="1"/>
</dbReference>
<dbReference type="GO" id="GO:0008010">
    <property type="term" value="F:structural constituent of chitin-based larval cuticle"/>
    <property type="evidence" value="ECO:0007669"/>
    <property type="project" value="TreeGrafter"/>
</dbReference>
<evidence type="ECO:0000256" key="2">
    <source>
        <dbReference type="SAM" id="MobiDB-lite"/>
    </source>
</evidence>
<sequence>MDVTVSCITVLVLTCVFFLVQSEIIVENNQAQYVSNIFKPFEFAYESNDGLGTTQHRKESGDDKGSVKGSYGFTDSSGLYRAVDYVADKLGFRAVVNTNEPGTSEQNPADTVWLVQPPPETVVPQSSKL</sequence>
<dbReference type="EMBL" id="BGPR01008855">
    <property type="protein sequence ID" value="GBN36518.1"/>
    <property type="molecule type" value="Genomic_DNA"/>
</dbReference>
<dbReference type="PROSITE" id="PS51155">
    <property type="entry name" value="CHIT_BIND_RR_2"/>
    <property type="match status" value="1"/>
</dbReference>
<keyword evidence="3" id="KW-0732">Signal</keyword>
<dbReference type="InterPro" id="IPR050468">
    <property type="entry name" value="Cuticle_Struct_Prot"/>
</dbReference>
<keyword evidence="1" id="KW-0193">Cuticle</keyword>
<protein>
    <recommendedName>
        <fullName evidence="6">Cuticle protein 10.9</fullName>
    </recommendedName>
</protein>
<proteinExistence type="predicted"/>
<organism evidence="4 5">
    <name type="scientific">Araneus ventricosus</name>
    <name type="common">Orbweaver spider</name>
    <name type="synonym">Epeira ventricosa</name>
    <dbReference type="NCBI Taxonomy" id="182803"/>
    <lineage>
        <taxon>Eukaryota</taxon>
        <taxon>Metazoa</taxon>
        <taxon>Ecdysozoa</taxon>
        <taxon>Arthropoda</taxon>
        <taxon>Chelicerata</taxon>
        <taxon>Arachnida</taxon>
        <taxon>Araneae</taxon>
        <taxon>Araneomorphae</taxon>
        <taxon>Entelegynae</taxon>
        <taxon>Araneoidea</taxon>
        <taxon>Araneidae</taxon>
        <taxon>Araneus</taxon>
    </lineage>
</organism>
<dbReference type="PRINTS" id="PR00947">
    <property type="entry name" value="CUTICLE"/>
</dbReference>
<evidence type="ECO:0000256" key="1">
    <source>
        <dbReference type="PROSITE-ProRule" id="PRU00497"/>
    </source>
</evidence>
<feature type="signal peptide" evidence="3">
    <location>
        <begin position="1"/>
        <end position="22"/>
    </location>
</feature>
<comment type="caution">
    <text evidence="4">The sequence shown here is derived from an EMBL/GenBank/DDBJ whole genome shotgun (WGS) entry which is preliminary data.</text>
</comment>
<dbReference type="InterPro" id="IPR000618">
    <property type="entry name" value="Insect_cuticle"/>
</dbReference>
<reference evidence="4 5" key="1">
    <citation type="journal article" date="2019" name="Sci. Rep.">
        <title>Orb-weaving spider Araneus ventricosus genome elucidates the spidroin gene catalogue.</title>
        <authorList>
            <person name="Kono N."/>
            <person name="Nakamura H."/>
            <person name="Ohtoshi R."/>
            <person name="Moran D.A.P."/>
            <person name="Shinohara A."/>
            <person name="Yoshida Y."/>
            <person name="Fujiwara M."/>
            <person name="Mori M."/>
            <person name="Tomita M."/>
            <person name="Arakawa K."/>
        </authorList>
    </citation>
    <scope>NUCLEOTIDE SEQUENCE [LARGE SCALE GENOMIC DNA]</scope>
</reference>
<accession>A0A4Y2NAR4</accession>
<dbReference type="Proteomes" id="UP000499080">
    <property type="component" value="Unassembled WGS sequence"/>
</dbReference>
<evidence type="ECO:0000313" key="4">
    <source>
        <dbReference type="EMBL" id="GBN36518.1"/>
    </source>
</evidence>
<feature type="region of interest" description="Disordered" evidence="2">
    <location>
        <begin position="52"/>
        <end position="74"/>
    </location>
</feature>
<feature type="compositionally biased region" description="Basic and acidic residues" evidence="2">
    <location>
        <begin position="56"/>
        <end position="66"/>
    </location>
</feature>
<gene>
    <name evidence="4" type="ORF">AVEN_92938_1</name>
</gene>
<dbReference type="AlphaFoldDB" id="A0A4Y2NAR4"/>
<evidence type="ECO:0000256" key="3">
    <source>
        <dbReference type="SAM" id="SignalP"/>
    </source>
</evidence>
<evidence type="ECO:0000313" key="5">
    <source>
        <dbReference type="Proteomes" id="UP000499080"/>
    </source>
</evidence>
<evidence type="ECO:0008006" key="6">
    <source>
        <dbReference type="Google" id="ProtNLM"/>
    </source>
</evidence>